<organism evidence="1 2">
    <name type="scientific">Aphis craccivora</name>
    <name type="common">Cowpea aphid</name>
    <dbReference type="NCBI Taxonomy" id="307492"/>
    <lineage>
        <taxon>Eukaryota</taxon>
        <taxon>Metazoa</taxon>
        <taxon>Ecdysozoa</taxon>
        <taxon>Arthropoda</taxon>
        <taxon>Hexapoda</taxon>
        <taxon>Insecta</taxon>
        <taxon>Pterygota</taxon>
        <taxon>Neoptera</taxon>
        <taxon>Paraneoptera</taxon>
        <taxon>Hemiptera</taxon>
        <taxon>Sternorrhyncha</taxon>
        <taxon>Aphidomorpha</taxon>
        <taxon>Aphidoidea</taxon>
        <taxon>Aphididae</taxon>
        <taxon>Aphidini</taxon>
        <taxon>Aphis</taxon>
        <taxon>Aphis</taxon>
    </lineage>
</organism>
<sequence>MSRRCVKSNLLKCPGILQSELDYSELHVITIHLMTCTKDTGKINVTKCQRFEVDHNTKALIPAEEFVKRRLRRQKSKNNPITPNCLSEVVIENDWCFCYLGDKSTQFFFLLHDNGTTKLDG</sequence>
<proteinExistence type="predicted"/>
<reference evidence="1 2" key="1">
    <citation type="submission" date="2019-08" db="EMBL/GenBank/DDBJ databases">
        <title>Whole genome of Aphis craccivora.</title>
        <authorList>
            <person name="Voronova N.V."/>
            <person name="Shulinski R.S."/>
            <person name="Bandarenka Y.V."/>
            <person name="Zhorov D.G."/>
            <person name="Warner D."/>
        </authorList>
    </citation>
    <scope>NUCLEOTIDE SEQUENCE [LARGE SCALE GENOMIC DNA]</scope>
    <source>
        <strain evidence="1">180601</strain>
        <tissue evidence="1">Whole Body</tissue>
    </source>
</reference>
<dbReference type="AlphaFoldDB" id="A0A6G0YV21"/>
<keyword evidence="2" id="KW-1185">Reference proteome</keyword>
<evidence type="ECO:0000313" key="2">
    <source>
        <dbReference type="Proteomes" id="UP000478052"/>
    </source>
</evidence>
<gene>
    <name evidence="1" type="ORF">FWK35_00031949</name>
</gene>
<comment type="caution">
    <text evidence="1">The sequence shown here is derived from an EMBL/GenBank/DDBJ whole genome shotgun (WGS) entry which is preliminary data.</text>
</comment>
<name>A0A6G0YV21_APHCR</name>
<evidence type="ECO:0000313" key="1">
    <source>
        <dbReference type="EMBL" id="KAF0761816.1"/>
    </source>
</evidence>
<dbReference type="OrthoDB" id="6621667at2759"/>
<dbReference type="Proteomes" id="UP000478052">
    <property type="component" value="Unassembled WGS sequence"/>
</dbReference>
<protein>
    <submittedName>
        <fullName evidence="1">Uncharacterized protein</fullName>
    </submittedName>
</protein>
<accession>A0A6G0YV21</accession>
<dbReference type="EMBL" id="VUJU01002290">
    <property type="protein sequence ID" value="KAF0761816.1"/>
    <property type="molecule type" value="Genomic_DNA"/>
</dbReference>